<evidence type="ECO:0000313" key="3">
    <source>
        <dbReference type="Proteomes" id="UP001165085"/>
    </source>
</evidence>
<dbReference type="EMBL" id="BRXY01000139">
    <property type="protein sequence ID" value="GMH70366.1"/>
    <property type="molecule type" value="Genomic_DNA"/>
</dbReference>
<feature type="compositionally biased region" description="Acidic residues" evidence="1">
    <location>
        <begin position="171"/>
        <end position="184"/>
    </location>
</feature>
<evidence type="ECO:0000256" key="1">
    <source>
        <dbReference type="SAM" id="MobiDB-lite"/>
    </source>
</evidence>
<name>A0A9W7AGW9_9STRA</name>
<dbReference type="AlphaFoldDB" id="A0A9W7AGW9"/>
<comment type="caution">
    <text evidence="2">The sequence shown here is derived from an EMBL/GenBank/DDBJ whole genome shotgun (WGS) entry which is preliminary data.</text>
</comment>
<evidence type="ECO:0000313" key="2">
    <source>
        <dbReference type="EMBL" id="GMH70366.1"/>
    </source>
</evidence>
<accession>A0A9W7AGW9</accession>
<feature type="region of interest" description="Disordered" evidence="1">
    <location>
        <begin position="171"/>
        <end position="196"/>
    </location>
</feature>
<protein>
    <submittedName>
        <fullName evidence="2">Uncharacterized protein</fullName>
    </submittedName>
</protein>
<keyword evidence="3" id="KW-1185">Reference proteome</keyword>
<organism evidence="2 3">
    <name type="scientific">Triparma strigata</name>
    <dbReference type="NCBI Taxonomy" id="1606541"/>
    <lineage>
        <taxon>Eukaryota</taxon>
        <taxon>Sar</taxon>
        <taxon>Stramenopiles</taxon>
        <taxon>Ochrophyta</taxon>
        <taxon>Bolidophyceae</taxon>
        <taxon>Parmales</taxon>
        <taxon>Triparmaceae</taxon>
        <taxon>Triparma</taxon>
    </lineage>
</organism>
<sequence length="196" mass="22064">MQRALAASLRPVAGTARLGNSVLPAGSDRGLVGLQRRGFKVVVPELDDRILDTGDDGRILKSHQRNASFAMRRLQNLQKQDRLRANERKHAFFTKPNQNRVRLSELKARNKSYDKINKIRSIVDWQRGDLRGMRPLARDFGKREDKDRILNEEEMAMKAKQLADELAEEMGLDGDEEGEGEEEGGVIVDEGDGRGA</sequence>
<gene>
    <name evidence="2" type="ORF">TrST_g4884</name>
</gene>
<proteinExistence type="predicted"/>
<reference evidence="3" key="1">
    <citation type="journal article" date="2023" name="Commun. Biol.">
        <title>Genome analysis of Parmales, the sister group of diatoms, reveals the evolutionary specialization of diatoms from phago-mixotrophs to photoautotrophs.</title>
        <authorList>
            <person name="Ban H."/>
            <person name="Sato S."/>
            <person name="Yoshikawa S."/>
            <person name="Yamada K."/>
            <person name="Nakamura Y."/>
            <person name="Ichinomiya M."/>
            <person name="Sato N."/>
            <person name="Blanc-Mathieu R."/>
            <person name="Endo H."/>
            <person name="Kuwata A."/>
            <person name="Ogata H."/>
        </authorList>
    </citation>
    <scope>NUCLEOTIDE SEQUENCE [LARGE SCALE GENOMIC DNA]</scope>
    <source>
        <strain evidence="3">NIES 3701</strain>
    </source>
</reference>
<dbReference type="Proteomes" id="UP001165085">
    <property type="component" value="Unassembled WGS sequence"/>
</dbReference>
<dbReference type="OrthoDB" id="10529753at2759"/>